<dbReference type="Pfam" id="PF01741">
    <property type="entry name" value="MscL"/>
    <property type="match status" value="1"/>
</dbReference>
<keyword evidence="4 5" id="KW-0472">Membrane</keyword>
<evidence type="ECO:0000313" key="7">
    <source>
        <dbReference type="Proteomes" id="UP000229401"/>
    </source>
</evidence>
<evidence type="ECO:0000256" key="3">
    <source>
        <dbReference type="ARBA" id="ARBA00022989"/>
    </source>
</evidence>
<dbReference type="SUPFAM" id="SSF81330">
    <property type="entry name" value="Gated mechanosensitive channel"/>
    <property type="match status" value="1"/>
</dbReference>
<protein>
    <submittedName>
        <fullName evidence="6">Large conductance mechanosensitive channel protein MscL</fullName>
    </submittedName>
</protein>
<dbReference type="PANTHER" id="PTHR30266:SF2">
    <property type="entry name" value="LARGE-CONDUCTANCE MECHANOSENSITIVE CHANNEL"/>
    <property type="match status" value="1"/>
</dbReference>
<dbReference type="GO" id="GO:0008381">
    <property type="term" value="F:mechanosensitive monoatomic ion channel activity"/>
    <property type="evidence" value="ECO:0007669"/>
    <property type="project" value="TreeGrafter"/>
</dbReference>
<sequence>MKTELKGMSEKSINQLHGFIDFIIERGVIGLAIGFILGGAVTKVVSSLVTDLINPIVGLILGSTKGLEGAKIDLLGAKILYGHFLSTTLDFLIVAVVVYFMVKILGLGKLDKKK</sequence>
<proteinExistence type="predicted"/>
<feature type="transmembrane region" description="Helical" evidence="5">
    <location>
        <begin position="84"/>
        <end position="105"/>
    </location>
</feature>
<evidence type="ECO:0000313" key="6">
    <source>
        <dbReference type="EMBL" id="PIY71643.1"/>
    </source>
</evidence>
<dbReference type="Proteomes" id="UP000229401">
    <property type="component" value="Unassembled WGS sequence"/>
</dbReference>
<organism evidence="6 7">
    <name type="scientific">Candidatus Roizmanbacteria bacterium CG_4_10_14_0_8_um_filter_33_9</name>
    <dbReference type="NCBI Taxonomy" id="1974826"/>
    <lineage>
        <taxon>Bacteria</taxon>
        <taxon>Candidatus Roizmaniibacteriota</taxon>
    </lineage>
</organism>
<comment type="subcellular location">
    <subcellularLocation>
        <location evidence="1">Membrane</location>
        <topology evidence="1">Multi-pass membrane protein</topology>
    </subcellularLocation>
</comment>
<dbReference type="Gene3D" id="1.10.1200.120">
    <property type="entry name" value="Large-conductance mechanosensitive channel, MscL, domain 1"/>
    <property type="match status" value="1"/>
</dbReference>
<reference evidence="7" key="1">
    <citation type="submission" date="2017-09" db="EMBL/GenBank/DDBJ databases">
        <title>Depth-based differentiation of microbial function through sediment-hosted aquifers and enrichment of novel symbionts in the deep terrestrial subsurface.</title>
        <authorList>
            <person name="Probst A.J."/>
            <person name="Ladd B."/>
            <person name="Jarett J.K."/>
            <person name="Geller-Mcgrath D.E."/>
            <person name="Sieber C.M.K."/>
            <person name="Emerson J.B."/>
            <person name="Anantharaman K."/>
            <person name="Thomas B.C."/>
            <person name="Malmstrom R."/>
            <person name="Stieglmeier M."/>
            <person name="Klingl A."/>
            <person name="Woyke T."/>
            <person name="Ryan C.M."/>
            <person name="Banfield J.F."/>
        </authorList>
    </citation>
    <scope>NUCLEOTIDE SEQUENCE [LARGE SCALE GENOMIC DNA]</scope>
</reference>
<feature type="transmembrane region" description="Helical" evidence="5">
    <location>
        <begin position="20"/>
        <end position="41"/>
    </location>
</feature>
<evidence type="ECO:0000256" key="1">
    <source>
        <dbReference type="ARBA" id="ARBA00004141"/>
    </source>
</evidence>
<evidence type="ECO:0000256" key="2">
    <source>
        <dbReference type="ARBA" id="ARBA00022692"/>
    </source>
</evidence>
<keyword evidence="3 5" id="KW-1133">Transmembrane helix</keyword>
<keyword evidence="2 5" id="KW-0812">Transmembrane</keyword>
<dbReference type="GO" id="GO:0016020">
    <property type="term" value="C:membrane"/>
    <property type="evidence" value="ECO:0007669"/>
    <property type="project" value="UniProtKB-SubCell"/>
</dbReference>
<name>A0A2M7QH32_9BACT</name>
<dbReference type="AlphaFoldDB" id="A0A2M7QH32"/>
<dbReference type="EMBL" id="PFLI01000176">
    <property type="protein sequence ID" value="PIY71643.1"/>
    <property type="molecule type" value="Genomic_DNA"/>
</dbReference>
<evidence type="ECO:0000256" key="4">
    <source>
        <dbReference type="ARBA" id="ARBA00023136"/>
    </source>
</evidence>
<comment type="caution">
    <text evidence="6">The sequence shown here is derived from an EMBL/GenBank/DDBJ whole genome shotgun (WGS) entry which is preliminary data.</text>
</comment>
<dbReference type="InterPro" id="IPR036019">
    <property type="entry name" value="MscL_channel"/>
</dbReference>
<dbReference type="InterPro" id="IPR037673">
    <property type="entry name" value="MSC/AndL"/>
</dbReference>
<accession>A0A2M7QH32</accession>
<evidence type="ECO:0000256" key="5">
    <source>
        <dbReference type="SAM" id="Phobius"/>
    </source>
</evidence>
<gene>
    <name evidence="6" type="ORF">COY87_05085</name>
</gene>
<dbReference type="PANTHER" id="PTHR30266">
    <property type="entry name" value="MECHANOSENSITIVE CHANNEL MSCL"/>
    <property type="match status" value="1"/>
</dbReference>